<dbReference type="Proteomes" id="UP000251800">
    <property type="component" value="Unassembled WGS sequence"/>
</dbReference>
<reference evidence="6 7" key="1">
    <citation type="submission" date="2018-05" db="EMBL/GenBank/DDBJ databases">
        <title>Abyssibacter profundi OUC007T gen. nov., sp. nov, a marine bacterium isolated from seawater of the Mariana Trench.</title>
        <authorList>
            <person name="Zhou S."/>
        </authorList>
    </citation>
    <scope>NUCLEOTIDE SEQUENCE [LARGE SCALE GENOMIC DNA]</scope>
    <source>
        <strain evidence="6 7">OUC007</strain>
    </source>
</reference>
<keyword evidence="3 5" id="KW-0547">Nucleotide-binding</keyword>
<comment type="catalytic activity">
    <reaction evidence="5">
        <text>[pyruvate, water dikinase]-phosphate + phosphate + H(+) = [pyruvate, water dikinase] + diphosphate</text>
        <dbReference type="Rhea" id="RHEA:48580"/>
        <dbReference type="Rhea" id="RHEA-COMP:11425"/>
        <dbReference type="Rhea" id="RHEA-COMP:11426"/>
        <dbReference type="ChEBI" id="CHEBI:15378"/>
        <dbReference type="ChEBI" id="CHEBI:33019"/>
        <dbReference type="ChEBI" id="CHEBI:43176"/>
        <dbReference type="ChEBI" id="CHEBI:43474"/>
        <dbReference type="ChEBI" id="CHEBI:68546"/>
        <dbReference type="EC" id="2.7.4.28"/>
    </reaction>
</comment>
<dbReference type="AlphaFoldDB" id="A0A383XQF8"/>
<evidence type="ECO:0000256" key="5">
    <source>
        <dbReference type="HAMAP-Rule" id="MF_01062"/>
    </source>
</evidence>
<keyword evidence="2 5" id="KW-0808">Transferase</keyword>
<evidence type="ECO:0000313" key="7">
    <source>
        <dbReference type="Proteomes" id="UP000251800"/>
    </source>
</evidence>
<comment type="caution">
    <text evidence="6">The sequence shown here is derived from an EMBL/GenBank/DDBJ whole genome shotgun (WGS) entry which is preliminary data.</text>
</comment>
<dbReference type="GO" id="GO:0016776">
    <property type="term" value="F:phosphotransferase activity, phosphate group as acceptor"/>
    <property type="evidence" value="ECO:0007669"/>
    <property type="project" value="UniProtKB-UniRule"/>
</dbReference>
<dbReference type="InterPro" id="IPR026530">
    <property type="entry name" value="PSRP"/>
</dbReference>
<dbReference type="NCBIfam" id="NF003742">
    <property type="entry name" value="PRK05339.1"/>
    <property type="match status" value="1"/>
</dbReference>
<dbReference type="EC" id="2.7.11.33" evidence="5"/>
<dbReference type="PANTHER" id="PTHR31756:SF3">
    <property type="entry name" value="PYRUVATE, PHOSPHATE DIKINASE REGULATORY PROTEIN 1, CHLOROPLASTIC"/>
    <property type="match status" value="1"/>
</dbReference>
<comment type="similarity">
    <text evidence="5">Belongs to the pyruvate, phosphate/water dikinase regulatory protein family. PSRP subfamily.</text>
</comment>
<keyword evidence="1 5" id="KW-0723">Serine/threonine-protein kinase</keyword>
<keyword evidence="7" id="KW-1185">Reference proteome</keyword>
<dbReference type="PANTHER" id="PTHR31756">
    <property type="entry name" value="PYRUVATE, PHOSPHATE DIKINASE REGULATORY PROTEIN 1, CHLOROPLASTIC"/>
    <property type="match status" value="1"/>
</dbReference>
<dbReference type="OrthoDB" id="9782201at2"/>
<feature type="binding site" evidence="5">
    <location>
        <begin position="154"/>
        <end position="161"/>
    </location>
    <ligand>
        <name>ADP</name>
        <dbReference type="ChEBI" id="CHEBI:456216"/>
    </ligand>
</feature>
<dbReference type="EC" id="2.7.4.28" evidence="5"/>
<dbReference type="EMBL" id="QEQK01000017">
    <property type="protein sequence ID" value="PWN54862.1"/>
    <property type="molecule type" value="Genomic_DNA"/>
</dbReference>
<dbReference type="GO" id="GO:0043531">
    <property type="term" value="F:ADP binding"/>
    <property type="evidence" value="ECO:0007669"/>
    <property type="project" value="UniProtKB-UniRule"/>
</dbReference>
<keyword evidence="4 5" id="KW-0418">Kinase</keyword>
<sequence>MPDTRRRVFFVSDRTGITAETLGNSLLTQFDGVDFQSLTFPFVNTDDKANSVVAYIDHAAREDGVRPIVFSTTVTDSVRQKLKQANALFMDLFDTFIPTVEEELQLSWAHASGRAHGPSTKRYASRIDAMNFALEHDDGQSLRKLDKADVVLIAPSRCGKTPTSLYLALQHGVFAANYPLTEEDLETGQLPKPLKDQQHKLYGLITDATRLSQIREERRPGSKYASIQQTSYELRQATKLYKKFSVPYSDSTNMSVEEIATMVMQEKNLRRHSF</sequence>
<comment type="function">
    <text evidence="5">Bifunctional serine/threonine kinase and phosphorylase involved in the regulation of the phosphoenolpyruvate synthase (PEPS) by catalyzing its phosphorylation/dephosphorylation.</text>
</comment>
<evidence type="ECO:0000256" key="2">
    <source>
        <dbReference type="ARBA" id="ARBA00022679"/>
    </source>
</evidence>
<dbReference type="Pfam" id="PF03618">
    <property type="entry name" value="Kinase-PPPase"/>
    <property type="match status" value="1"/>
</dbReference>
<evidence type="ECO:0000256" key="1">
    <source>
        <dbReference type="ARBA" id="ARBA00022527"/>
    </source>
</evidence>
<proteinExistence type="inferred from homology"/>
<keyword evidence="6" id="KW-0670">Pyruvate</keyword>
<protein>
    <recommendedName>
        <fullName evidence="5">Putative phosphoenolpyruvate synthase regulatory protein</fullName>
        <shortName evidence="5">PEP synthase regulatory protein</shortName>
        <shortName evidence="5">PSRP</shortName>
        <ecNumber evidence="5">2.7.11.33</ecNumber>
        <ecNumber evidence="5">2.7.4.28</ecNumber>
    </recommendedName>
    <alternativeName>
        <fullName evidence="5">Pyruvate, water dikinase regulatory protein</fullName>
    </alternativeName>
</protein>
<dbReference type="GO" id="GO:0004674">
    <property type="term" value="F:protein serine/threonine kinase activity"/>
    <property type="evidence" value="ECO:0007669"/>
    <property type="project" value="UniProtKB-UniRule"/>
</dbReference>
<name>A0A383XQF8_9GAMM</name>
<organism evidence="6 7">
    <name type="scientific">Abyssibacter profundi</name>
    <dbReference type="NCBI Taxonomy" id="2182787"/>
    <lineage>
        <taxon>Bacteria</taxon>
        <taxon>Pseudomonadati</taxon>
        <taxon>Pseudomonadota</taxon>
        <taxon>Gammaproteobacteria</taxon>
        <taxon>Chromatiales</taxon>
        <taxon>Oceanococcaceae</taxon>
        <taxon>Abyssibacter</taxon>
    </lineage>
</organism>
<dbReference type="GO" id="GO:0005524">
    <property type="term" value="F:ATP binding"/>
    <property type="evidence" value="ECO:0007669"/>
    <property type="project" value="InterPro"/>
</dbReference>
<evidence type="ECO:0000313" key="6">
    <source>
        <dbReference type="EMBL" id="PWN54862.1"/>
    </source>
</evidence>
<evidence type="ECO:0000256" key="3">
    <source>
        <dbReference type="ARBA" id="ARBA00022741"/>
    </source>
</evidence>
<comment type="catalytic activity">
    <reaction evidence="5">
        <text>[pyruvate, water dikinase] + ADP = [pyruvate, water dikinase]-phosphate + AMP + H(+)</text>
        <dbReference type="Rhea" id="RHEA:46020"/>
        <dbReference type="Rhea" id="RHEA-COMP:11425"/>
        <dbReference type="Rhea" id="RHEA-COMP:11426"/>
        <dbReference type="ChEBI" id="CHEBI:15378"/>
        <dbReference type="ChEBI" id="CHEBI:43176"/>
        <dbReference type="ChEBI" id="CHEBI:68546"/>
        <dbReference type="ChEBI" id="CHEBI:456215"/>
        <dbReference type="ChEBI" id="CHEBI:456216"/>
        <dbReference type="EC" id="2.7.11.33"/>
    </reaction>
</comment>
<gene>
    <name evidence="6" type="ORF">DEH80_15480</name>
</gene>
<evidence type="ECO:0000256" key="4">
    <source>
        <dbReference type="ARBA" id="ARBA00022777"/>
    </source>
</evidence>
<dbReference type="RefSeq" id="WP_109721425.1">
    <property type="nucleotide sequence ID" value="NZ_QEQK01000017.1"/>
</dbReference>
<dbReference type="InterPro" id="IPR005177">
    <property type="entry name" value="Kinase-pyrophosphorylase"/>
</dbReference>
<accession>A0A383XQF8</accession>
<dbReference type="HAMAP" id="MF_01062">
    <property type="entry name" value="PSRP"/>
    <property type="match status" value="1"/>
</dbReference>